<name>A0AC58TUV1_TOBAC</name>
<evidence type="ECO:0000313" key="1">
    <source>
        <dbReference type="Proteomes" id="UP000790787"/>
    </source>
</evidence>
<keyword evidence="1" id="KW-1185">Reference proteome</keyword>
<evidence type="ECO:0000313" key="2">
    <source>
        <dbReference type="RefSeq" id="XP_075100994.1"/>
    </source>
</evidence>
<proteinExistence type="predicted"/>
<accession>A0AC58TUV1</accession>
<dbReference type="Proteomes" id="UP000790787">
    <property type="component" value="Chromosome 3"/>
</dbReference>
<dbReference type="RefSeq" id="XP_075100994.1">
    <property type="nucleotide sequence ID" value="XM_075244893.1"/>
</dbReference>
<organism evidence="1 2">
    <name type="scientific">Nicotiana tabacum</name>
    <name type="common">Common tobacco</name>
    <dbReference type="NCBI Taxonomy" id="4097"/>
    <lineage>
        <taxon>Eukaryota</taxon>
        <taxon>Viridiplantae</taxon>
        <taxon>Streptophyta</taxon>
        <taxon>Embryophyta</taxon>
        <taxon>Tracheophyta</taxon>
        <taxon>Spermatophyta</taxon>
        <taxon>Magnoliopsida</taxon>
        <taxon>eudicotyledons</taxon>
        <taxon>Gunneridae</taxon>
        <taxon>Pentapetalae</taxon>
        <taxon>asterids</taxon>
        <taxon>lamiids</taxon>
        <taxon>Solanales</taxon>
        <taxon>Solanaceae</taxon>
        <taxon>Nicotianoideae</taxon>
        <taxon>Nicotianeae</taxon>
        <taxon>Nicotiana</taxon>
    </lineage>
</organism>
<sequence>MGNFIVCHNKEKFNTTKHRLKLTFTRRTTVNETTDPLFPMNIFDLRSYNQLINKVDVNKTKLFDVIGEIVGFSEVYTHKLGGISRKFMDIELEDDERKKLSATFWGELLSVRDNYSERLTQTISQQSYSVSDELEKDIVQVKIIGQLVKNVPVGLLQVLKISNLKKGGHMLAVRSVKTRYKLQVRVLDKIGSVSLLLWDREAMFLIGKSINELKEGLLERKFLFKVIIKRSNIQLHGELYSVVKLTNDEQLINKYSSAPHSDAFNDSIEDNDLLDIANTPVKIGIINATTIVEEDLNAQLSDNKIKRIFKKKKTA</sequence>
<reference evidence="2" key="2">
    <citation type="submission" date="2025-08" db="UniProtKB">
        <authorList>
            <consortium name="RefSeq"/>
        </authorList>
    </citation>
    <scope>IDENTIFICATION</scope>
    <source>
        <tissue evidence="2">Leaf</tissue>
    </source>
</reference>
<gene>
    <name evidence="2" type="primary">LOC142176708</name>
</gene>
<protein>
    <submittedName>
        <fullName evidence="2">Uncharacterized protein LOC142176708</fullName>
    </submittedName>
</protein>
<reference evidence="1" key="1">
    <citation type="journal article" date="2014" name="Nat. Commun.">
        <title>The tobacco genome sequence and its comparison with those of tomato and potato.</title>
        <authorList>
            <person name="Sierro N."/>
            <person name="Battey J.N."/>
            <person name="Ouadi S."/>
            <person name="Bakaher N."/>
            <person name="Bovet L."/>
            <person name="Willig A."/>
            <person name="Goepfert S."/>
            <person name="Peitsch M.C."/>
            <person name="Ivanov N.V."/>
        </authorList>
    </citation>
    <scope>NUCLEOTIDE SEQUENCE [LARGE SCALE GENOMIC DNA]</scope>
</reference>